<evidence type="ECO:0000313" key="3">
    <source>
        <dbReference type="Proteomes" id="UP000653674"/>
    </source>
</evidence>
<keyword evidence="1" id="KW-0812">Transmembrane</keyword>
<feature type="transmembrane region" description="Helical" evidence="1">
    <location>
        <begin position="260"/>
        <end position="287"/>
    </location>
</feature>
<protein>
    <submittedName>
        <fullName evidence="2">Uncharacterized protein</fullName>
    </submittedName>
</protein>
<feature type="transmembrane region" description="Helical" evidence="1">
    <location>
        <begin position="97"/>
        <end position="120"/>
    </location>
</feature>
<feature type="transmembrane region" description="Helical" evidence="1">
    <location>
        <begin position="174"/>
        <end position="195"/>
    </location>
</feature>
<keyword evidence="1" id="KW-0472">Membrane</keyword>
<dbReference type="Proteomes" id="UP000653674">
    <property type="component" value="Unassembled WGS sequence"/>
</dbReference>
<feature type="transmembrane region" description="Helical" evidence="1">
    <location>
        <begin position="57"/>
        <end position="77"/>
    </location>
</feature>
<accession>A0A8J3LY00</accession>
<organism evidence="2 3">
    <name type="scientific">Planosporangium flavigriseum</name>
    <dbReference type="NCBI Taxonomy" id="373681"/>
    <lineage>
        <taxon>Bacteria</taxon>
        <taxon>Bacillati</taxon>
        <taxon>Actinomycetota</taxon>
        <taxon>Actinomycetes</taxon>
        <taxon>Micromonosporales</taxon>
        <taxon>Micromonosporaceae</taxon>
        <taxon>Planosporangium</taxon>
    </lineage>
</organism>
<evidence type="ECO:0000313" key="2">
    <source>
        <dbReference type="EMBL" id="GIG75606.1"/>
    </source>
</evidence>
<feature type="transmembrane region" description="Helical" evidence="1">
    <location>
        <begin position="30"/>
        <end position="50"/>
    </location>
</feature>
<dbReference type="RefSeq" id="WP_168077942.1">
    <property type="nucleotide sequence ID" value="NZ_BAAAQJ010000030.1"/>
</dbReference>
<proteinExistence type="predicted"/>
<dbReference type="AlphaFoldDB" id="A0A8J3LY00"/>
<dbReference type="EMBL" id="BONU01000034">
    <property type="protein sequence ID" value="GIG75606.1"/>
    <property type="molecule type" value="Genomic_DNA"/>
</dbReference>
<comment type="caution">
    <text evidence="2">The sequence shown here is derived from an EMBL/GenBank/DDBJ whole genome shotgun (WGS) entry which is preliminary data.</text>
</comment>
<keyword evidence="1" id="KW-1133">Transmembrane helix</keyword>
<reference evidence="2" key="1">
    <citation type="submission" date="2021-01" db="EMBL/GenBank/DDBJ databases">
        <title>Whole genome shotgun sequence of Planosporangium flavigriseum NBRC 105377.</title>
        <authorList>
            <person name="Komaki H."/>
            <person name="Tamura T."/>
        </authorList>
    </citation>
    <scope>NUCLEOTIDE SEQUENCE</scope>
    <source>
        <strain evidence="2">NBRC 105377</strain>
    </source>
</reference>
<sequence>MVYTLLLLPLGALIGLAIRGHVTDRTFRHVFRRVLVALAVVRGCLAGWMFQGSLQMIGIIAVVAGSEILCARVLAAVGPSGHRPVAGFAGHSNTTYWSLPVATVVFGSAGVAFVTVYEMLTAPRVSPAIRRLQRHAPVATTLGQRSTDLSPVVAALVGLGVRAVTAPSSWAATVLLPLAVAVGAFGAITFGLAVPAGRPVRRHLARASAVVVTRTLLLPAPLLVLALLGLSVPTVAWVVVTGLAPFNTVVLARLYGYDTAFGITVIGLSVVATALTALVVGTGALFVG</sequence>
<evidence type="ECO:0000256" key="1">
    <source>
        <dbReference type="SAM" id="Phobius"/>
    </source>
</evidence>
<gene>
    <name evidence="2" type="ORF">Pfl04_40100</name>
</gene>
<keyword evidence="3" id="KW-1185">Reference proteome</keyword>
<feature type="transmembrane region" description="Helical" evidence="1">
    <location>
        <begin position="216"/>
        <end position="240"/>
    </location>
</feature>
<name>A0A8J3LY00_9ACTN</name>